<dbReference type="InterPro" id="IPR000719">
    <property type="entry name" value="Prot_kinase_dom"/>
</dbReference>
<dbReference type="FunFam" id="1.10.510.10:FF:000676">
    <property type="entry name" value="serine/threonine-protein kinase 32B isoform X2"/>
    <property type="match status" value="1"/>
</dbReference>
<dbReference type="EMBL" id="KB501957">
    <property type="protein sequence ID" value="EMP40892.1"/>
    <property type="molecule type" value="Genomic_DNA"/>
</dbReference>
<evidence type="ECO:0000256" key="4">
    <source>
        <dbReference type="ARBA" id="ARBA00022777"/>
    </source>
</evidence>
<evidence type="ECO:0000256" key="1">
    <source>
        <dbReference type="ARBA" id="ARBA00022527"/>
    </source>
</evidence>
<keyword evidence="3 6" id="KW-0547">Nucleotide-binding</keyword>
<dbReference type="InterPro" id="IPR008271">
    <property type="entry name" value="Ser/Thr_kinase_AS"/>
</dbReference>
<evidence type="ECO:0000256" key="7">
    <source>
        <dbReference type="RuleBase" id="RU000304"/>
    </source>
</evidence>
<accession>M7CIT5</accession>
<keyword evidence="4 9" id="KW-0418">Kinase</keyword>
<evidence type="ECO:0000256" key="2">
    <source>
        <dbReference type="ARBA" id="ARBA00022679"/>
    </source>
</evidence>
<dbReference type="FunFam" id="3.30.200.20:FF:000158">
    <property type="entry name" value="Serine/threonine-protein kinase 32A"/>
    <property type="match status" value="1"/>
</dbReference>
<dbReference type="PROSITE" id="PS50011">
    <property type="entry name" value="PROTEIN_KINASE_DOM"/>
    <property type="match status" value="1"/>
</dbReference>
<organism evidence="9 10">
    <name type="scientific">Chelonia mydas</name>
    <name type="common">Green sea-turtle</name>
    <name type="synonym">Chelonia agassizi</name>
    <dbReference type="NCBI Taxonomy" id="8469"/>
    <lineage>
        <taxon>Eukaryota</taxon>
        <taxon>Metazoa</taxon>
        <taxon>Chordata</taxon>
        <taxon>Craniata</taxon>
        <taxon>Vertebrata</taxon>
        <taxon>Euteleostomi</taxon>
        <taxon>Archelosauria</taxon>
        <taxon>Testudinata</taxon>
        <taxon>Testudines</taxon>
        <taxon>Cryptodira</taxon>
        <taxon>Durocryptodira</taxon>
        <taxon>Americhelydia</taxon>
        <taxon>Chelonioidea</taxon>
        <taxon>Cheloniidae</taxon>
        <taxon>Chelonia</taxon>
    </lineage>
</organism>
<gene>
    <name evidence="9" type="ORF">UY3_01858</name>
</gene>
<dbReference type="InterPro" id="IPR011009">
    <property type="entry name" value="Kinase-like_dom_sf"/>
</dbReference>
<evidence type="ECO:0000259" key="8">
    <source>
        <dbReference type="PROSITE" id="PS50011"/>
    </source>
</evidence>
<keyword evidence="10" id="KW-1185">Reference proteome</keyword>
<dbReference type="STRING" id="8469.M7CIT5"/>
<dbReference type="SUPFAM" id="SSF56112">
    <property type="entry name" value="Protein kinase-like (PK-like)"/>
    <property type="match status" value="1"/>
</dbReference>
<evidence type="ECO:0000313" key="9">
    <source>
        <dbReference type="EMBL" id="EMP40892.1"/>
    </source>
</evidence>
<dbReference type="PROSITE" id="PS00108">
    <property type="entry name" value="PROTEIN_KINASE_ST"/>
    <property type="match status" value="1"/>
</dbReference>
<dbReference type="Gene3D" id="3.30.200.20">
    <property type="entry name" value="Phosphorylase Kinase, domain 1"/>
    <property type="match status" value="1"/>
</dbReference>
<evidence type="ECO:0000313" key="10">
    <source>
        <dbReference type="Proteomes" id="UP000031443"/>
    </source>
</evidence>
<dbReference type="Pfam" id="PF00069">
    <property type="entry name" value="Pkinase"/>
    <property type="match status" value="1"/>
</dbReference>
<dbReference type="CDD" id="cd05578">
    <property type="entry name" value="STKc_Yank1"/>
    <property type="match status" value="1"/>
</dbReference>
<evidence type="ECO:0000256" key="3">
    <source>
        <dbReference type="ARBA" id="ARBA00022741"/>
    </source>
</evidence>
<dbReference type="PANTHER" id="PTHR24355:SF31">
    <property type="entry name" value="SERINE_THREONINE KINASE 32A"/>
    <property type="match status" value="1"/>
</dbReference>
<dbReference type="GO" id="GO:0005524">
    <property type="term" value="F:ATP binding"/>
    <property type="evidence" value="ECO:0007669"/>
    <property type="project" value="UniProtKB-UniRule"/>
</dbReference>
<dbReference type="PANTHER" id="PTHR24355">
    <property type="entry name" value="G PROTEIN-COUPLED RECEPTOR KINASE/RIBOSOMAL PROTEIN S6 KINASE"/>
    <property type="match status" value="1"/>
</dbReference>
<keyword evidence="5 6" id="KW-0067">ATP-binding</keyword>
<dbReference type="GO" id="GO:0009966">
    <property type="term" value="P:regulation of signal transduction"/>
    <property type="evidence" value="ECO:0007669"/>
    <property type="project" value="TreeGrafter"/>
</dbReference>
<dbReference type="Proteomes" id="UP000031443">
    <property type="component" value="Unassembled WGS sequence"/>
</dbReference>
<name>M7CIT5_CHEMY</name>
<sequence>MAQLDYHTHLTFDHFEILRAIGKGSFGKVCIVQKNDTKKMYAMKYMNKQKCVERNEVRNVFKELQIMQGLEHPFLVNLWYSFQDEEDMFMVVDLLLGGDLRYHLQQNVRFQEGTVKLFICELALALDYLQGRHIIHRDMKPDNILLDEHGHVHITDFNIATILTKGMQVTTIAGTKPYMVLCKYKIKRTEESQCGCTVRPYHIRSNTSTNEIAHVFRTATVMYPAAWSKEMMSLLKKLLEPNPEARFSQLKDIQDFPYLADINWDAVLQKRIMPGFIPTKGRLNCDPTFELEEMILESKPLHKKKKRLAKKEKDTNKSYSSQVSAVIERVRSPRPLLIASPRATAPFAPPHPHRRQPLLTRTLYRPVPPYFHPDVDHGYRVL</sequence>
<keyword evidence="2" id="KW-0808">Transferase</keyword>
<protein>
    <submittedName>
        <fullName evidence="9">Serine/threonine-protein kinase 32A</fullName>
    </submittedName>
</protein>
<keyword evidence="1 7" id="KW-0723">Serine/threonine-protein kinase</keyword>
<evidence type="ECO:0000256" key="5">
    <source>
        <dbReference type="ARBA" id="ARBA00022840"/>
    </source>
</evidence>
<dbReference type="GO" id="GO:0001664">
    <property type="term" value="F:G protein-coupled receptor binding"/>
    <property type="evidence" value="ECO:0007669"/>
    <property type="project" value="TreeGrafter"/>
</dbReference>
<dbReference type="InterPro" id="IPR017441">
    <property type="entry name" value="Protein_kinase_ATP_BS"/>
</dbReference>
<feature type="domain" description="Protein kinase" evidence="8">
    <location>
        <begin position="15"/>
        <end position="259"/>
    </location>
</feature>
<dbReference type="PROSITE" id="PS00107">
    <property type="entry name" value="PROTEIN_KINASE_ATP"/>
    <property type="match status" value="1"/>
</dbReference>
<proteinExistence type="inferred from homology"/>
<evidence type="ECO:0000256" key="6">
    <source>
        <dbReference type="PROSITE-ProRule" id="PRU10141"/>
    </source>
</evidence>
<reference evidence="10" key="1">
    <citation type="journal article" date="2013" name="Nat. Genet.">
        <title>The draft genomes of soft-shell turtle and green sea turtle yield insights into the development and evolution of the turtle-specific body plan.</title>
        <authorList>
            <person name="Wang Z."/>
            <person name="Pascual-Anaya J."/>
            <person name="Zadissa A."/>
            <person name="Li W."/>
            <person name="Niimura Y."/>
            <person name="Huang Z."/>
            <person name="Li C."/>
            <person name="White S."/>
            <person name="Xiong Z."/>
            <person name="Fang D."/>
            <person name="Wang B."/>
            <person name="Ming Y."/>
            <person name="Chen Y."/>
            <person name="Zheng Y."/>
            <person name="Kuraku S."/>
            <person name="Pignatelli M."/>
            <person name="Herrero J."/>
            <person name="Beal K."/>
            <person name="Nozawa M."/>
            <person name="Li Q."/>
            <person name="Wang J."/>
            <person name="Zhang H."/>
            <person name="Yu L."/>
            <person name="Shigenobu S."/>
            <person name="Wang J."/>
            <person name="Liu J."/>
            <person name="Flicek P."/>
            <person name="Searle S."/>
            <person name="Wang J."/>
            <person name="Kuratani S."/>
            <person name="Yin Y."/>
            <person name="Aken B."/>
            <person name="Zhang G."/>
            <person name="Irie N."/>
        </authorList>
    </citation>
    <scope>NUCLEOTIDE SEQUENCE [LARGE SCALE GENOMIC DNA]</scope>
</reference>
<feature type="binding site" evidence="6">
    <location>
        <position position="44"/>
    </location>
    <ligand>
        <name>ATP</name>
        <dbReference type="ChEBI" id="CHEBI:30616"/>
    </ligand>
</feature>
<dbReference type="SMART" id="SM00220">
    <property type="entry name" value="S_TKc"/>
    <property type="match status" value="1"/>
</dbReference>
<dbReference type="GO" id="GO:0007186">
    <property type="term" value="P:G protein-coupled receptor signaling pathway"/>
    <property type="evidence" value="ECO:0007669"/>
    <property type="project" value="TreeGrafter"/>
</dbReference>
<dbReference type="Gene3D" id="1.10.510.10">
    <property type="entry name" value="Transferase(Phosphotransferase) domain 1"/>
    <property type="match status" value="2"/>
</dbReference>
<comment type="similarity">
    <text evidence="7">Belongs to the protein kinase superfamily.</text>
</comment>
<dbReference type="AlphaFoldDB" id="M7CIT5"/>
<dbReference type="GO" id="GO:0004703">
    <property type="term" value="F:G protein-coupled receptor kinase activity"/>
    <property type="evidence" value="ECO:0007669"/>
    <property type="project" value="TreeGrafter"/>
</dbReference>